<dbReference type="InterPro" id="IPR025751">
    <property type="entry name" value="RsbRD_N_dom"/>
</dbReference>
<evidence type="ECO:0000313" key="4">
    <source>
        <dbReference type="Proteomes" id="UP000006892"/>
    </source>
</evidence>
<dbReference type="Pfam" id="PF13556">
    <property type="entry name" value="HTH_30"/>
    <property type="match status" value="1"/>
</dbReference>
<name>A0A3S5YC78_RHOH1</name>
<reference evidence="3" key="1">
    <citation type="journal article" date="2010" name="PLoS Genet.">
        <title>The genome of a pathogenic rhodococcus: cooptive virulence underpinned by key gene acquisitions.</title>
        <authorList>
            <person name="Letek M."/>
            <person name="Gonzalez P."/>
            <person name="Macarthur I."/>
            <person name="Rodriguez H."/>
            <person name="Freeman T.C."/>
            <person name="Valero-Rello A."/>
            <person name="Blanco M."/>
            <person name="Buckley T."/>
            <person name="Cherevach I."/>
            <person name="Fahey R."/>
            <person name="Hapeshi A."/>
            <person name="Holdstock J."/>
            <person name="Leadon D."/>
            <person name="Navas J."/>
            <person name="Ocampo A."/>
            <person name="Quail M.A."/>
            <person name="Sanders M."/>
            <person name="Scortti M.M."/>
            <person name="Prescott J.F."/>
            <person name="Fogarty U."/>
            <person name="Meijer W.G."/>
            <person name="Parkhill J."/>
            <person name="Bentley S.D."/>
            <person name="Vazquez-Boland J.A."/>
        </authorList>
    </citation>
    <scope>NUCLEOTIDE SEQUENCE [LARGE SCALE GENOMIC DNA]</scope>
    <source>
        <strain evidence="3 4">103S</strain>
    </source>
</reference>
<organism evidence="3">
    <name type="scientific">Rhodococcus hoagii (strain 103S)</name>
    <name type="common">Rhodococcus equi</name>
    <dbReference type="NCBI Taxonomy" id="685727"/>
    <lineage>
        <taxon>Bacteria</taxon>
        <taxon>Bacillati</taxon>
        <taxon>Actinomycetota</taxon>
        <taxon>Actinomycetes</taxon>
        <taxon>Mycobacteriales</taxon>
        <taxon>Nocardiaceae</taxon>
        <taxon>Prescottella</taxon>
    </lineage>
</organism>
<protein>
    <submittedName>
        <fullName evidence="3">Uncharacterized protein</fullName>
    </submittedName>
</protein>
<dbReference type="PANTHER" id="PTHR33744">
    <property type="entry name" value="CARBOHYDRATE DIACID REGULATOR"/>
    <property type="match status" value="1"/>
</dbReference>
<dbReference type="PANTHER" id="PTHR33744:SF7">
    <property type="entry name" value="PUCR FAMILY TRANSCRIPTIONAL REGULATOR"/>
    <property type="match status" value="1"/>
</dbReference>
<evidence type="ECO:0000259" key="2">
    <source>
        <dbReference type="Pfam" id="PF14361"/>
    </source>
</evidence>
<sequence>MPSDDELRRGAPSAAVLAILDRLDVRFDALERRRCSADPGYSSHPELLQRSTLRFFRIASRAIRENRTFTADELLPVREGAVQAAVDGASLSAVLHSWYRFGRILLDECRAAAAGERAAALVDIADGVLRLQEVVTRTVVDSYECERVALEGDEQPSRELLARLLLAGQDADPTARWCGIELADEYSVLALSGGDVETDAKAWRTREARTVRVLDAVGTPPTLAIVEPDSATVLVPRRPGADTDWFRLAVDLTSAVGEVVGSAVTGAVSGPVKRRELAGAGALARELVELANRMGREPAVYQLKDLALPFQLSRATAGHHYLGDCLLPLDPFPELMETLDVYLHHDLDRGRTARALGIHPNTVNNRLGRIRDLVGLDPNCYEGIMTLGSALEARRAGGGTSAY</sequence>
<dbReference type="RefSeq" id="WP_013417315.1">
    <property type="nucleotide sequence ID" value="NC_014659.1"/>
</dbReference>
<dbReference type="InterPro" id="IPR051448">
    <property type="entry name" value="CdaR-like_regulators"/>
</dbReference>
<evidence type="ECO:0000259" key="1">
    <source>
        <dbReference type="Pfam" id="PF13556"/>
    </source>
</evidence>
<accession>A0A3S5YC78</accession>
<dbReference type="AlphaFoldDB" id="A0A3S5YC78"/>
<gene>
    <name evidence="3" type="ordered locus">REQ_42160</name>
</gene>
<evidence type="ECO:0000313" key="3">
    <source>
        <dbReference type="EMBL" id="CBH50183.1"/>
    </source>
</evidence>
<feature type="domain" description="PucR C-terminal helix-turn-helix" evidence="1">
    <location>
        <begin position="335"/>
        <end position="393"/>
    </location>
</feature>
<dbReference type="Proteomes" id="UP001154400">
    <property type="component" value="Chromosome"/>
</dbReference>
<proteinExistence type="predicted"/>
<dbReference type="InterPro" id="IPR042070">
    <property type="entry name" value="PucR_C-HTH_sf"/>
</dbReference>
<dbReference type="KEGG" id="req:REQ_42160"/>
<dbReference type="InterPro" id="IPR025736">
    <property type="entry name" value="PucR_C-HTH_dom"/>
</dbReference>
<feature type="domain" description="RsbT co-antagonist protein RsbRD N-terminal" evidence="2">
    <location>
        <begin position="42"/>
        <end position="155"/>
    </location>
</feature>
<dbReference type="Gene3D" id="1.10.10.2840">
    <property type="entry name" value="PucR C-terminal helix-turn-helix domain"/>
    <property type="match status" value="1"/>
</dbReference>
<dbReference type="EMBL" id="FN563149">
    <property type="protein sequence ID" value="CBH50183.1"/>
    <property type="molecule type" value="Genomic_DNA"/>
</dbReference>
<dbReference type="Pfam" id="PF14361">
    <property type="entry name" value="RsbRD_N"/>
    <property type="match status" value="1"/>
</dbReference>